<protein>
    <submittedName>
        <fullName evidence="1">Uncharacterized protein</fullName>
    </submittedName>
</protein>
<organism evidence="1 2">
    <name type="scientific">Naganishia adeliensis</name>
    <dbReference type="NCBI Taxonomy" id="92952"/>
    <lineage>
        <taxon>Eukaryota</taxon>
        <taxon>Fungi</taxon>
        <taxon>Dikarya</taxon>
        <taxon>Basidiomycota</taxon>
        <taxon>Agaricomycotina</taxon>
        <taxon>Tremellomycetes</taxon>
        <taxon>Filobasidiales</taxon>
        <taxon>Filobasidiaceae</taxon>
        <taxon>Naganishia</taxon>
    </lineage>
</organism>
<keyword evidence="2" id="KW-1185">Reference proteome</keyword>
<proteinExistence type="predicted"/>
<name>A0ACC2WM97_9TREE</name>
<sequence length="449" mass="47233">MEPERVQVQPLGAAAEENLIDYRLSHPDALAKQASRHFYLLDTSYLPSELQAAAAQENAKRSENLELDVSRYTLALRRARKATTAQTLQQETYAAQTSSLASKCEERRQEIVAERDQLQFASKKKKMHEECNTLAKQLNARPRKRVELDQLIGDIEKQIKEQEELIAAYQRESVARLDTFNDAFAALEKVSGVDRVEPDRSPADLAALDKIIGSSKDSALVAAASVSSRARSPSLAASGKTLDPKASVFTPGGRPNMPNSTASSPALPSGHGATSRSTAHSRKDKSGTANSGKNASTSRASTPGVAASKANSGPRDRSGKDAAGKKAGGAAAAGRARSPLAGNVTTATKEPGAPRVGGRRQATNVPSQLGKSSTINMEDGEISSNTSEGALDSAQQKANAGKGGSNGKGESGGGESGNGNKRHRQEAEDVEAVKRRRVGEGKQDGVAGV</sequence>
<evidence type="ECO:0000313" key="1">
    <source>
        <dbReference type="EMBL" id="KAJ9112182.1"/>
    </source>
</evidence>
<dbReference type="Proteomes" id="UP001230649">
    <property type="component" value="Unassembled WGS sequence"/>
</dbReference>
<dbReference type="EMBL" id="JASBWS010000016">
    <property type="protein sequence ID" value="KAJ9112182.1"/>
    <property type="molecule type" value="Genomic_DNA"/>
</dbReference>
<gene>
    <name evidence="1" type="ORF">QFC20_002363</name>
</gene>
<comment type="caution">
    <text evidence="1">The sequence shown here is derived from an EMBL/GenBank/DDBJ whole genome shotgun (WGS) entry which is preliminary data.</text>
</comment>
<accession>A0ACC2WM97</accession>
<evidence type="ECO:0000313" key="2">
    <source>
        <dbReference type="Proteomes" id="UP001230649"/>
    </source>
</evidence>
<reference evidence="1" key="1">
    <citation type="submission" date="2023-04" db="EMBL/GenBank/DDBJ databases">
        <title>Draft Genome sequencing of Naganishia species isolated from polar environments using Oxford Nanopore Technology.</title>
        <authorList>
            <person name="Leo P."/>
            <person name="Venkateswaran K."/>
        </authorList>
    </citation>
    <scope>NUCLEOTIDE SEQUENCE</scope>
    <source>
        <strain evidence="1">MNA-CCFEE 5262</strain>
    </source>
</reference>